<reference evidence="1 2" key="1">
    <citation type="submission" date="2021-06" db="EMBL/GenBank/DDBJ databases">
        <authorList>
            <person name="Sun Q."/>
            <person name="Li D."/>
        </authorList>
    </citation>
    <scope>NUCLEOTIDE SEQUENCE [LARGE SCALE GENOMIC DNA]</scope>
    <source>
        <strain evidence="1 2">MSJ-2</strain>
    </source>
</reference>
<dbReference type="RefSeq" id="WP_216557883.1">
    <property type="nucleotide sequence ID" value="NZ_JAHLQN010000001.1"/>
</dbReference>
<protein>
    <submittedName>
        <fullName evidence="1">Uncharacterized protein</fullName>
    </submittedName>
</protein>
<dbReference type="EMBL" id="JAHLQN010000001">
    <property type="protein sequence ID" value="MBU5625666.1"/>
    <property type="molecule type" value="Genomic_DNA"/>
</dbReference>
<accession>A0ABS6F5T7</accession>
<gene>
    <name evidence="1" type="ORF">KQI82_01790</name>
</gene>
<name>A0ABS6F5T7_9FIRM</name>
<sequence>MIYHGSGGTVTAAGAGKVAVAAASAAPGSDADLTSQGFSSGYYSFEG</sequence>
<organism evidence="1 2">
    <name type="scientific">Dysosmobacter acutus</name>
    <dbReference type="NCBI Taxonomy" id="2841504"/>
    <lineage>
        <taxon>Bacteria</taxon>
        <taxon>Bacillati</taxon>
        <taxon>Bacillota</taxon>
        <taxon>Clostridia</taxon>
        <taxon>Eubacteriales</taxon>
        <taxon>Oscillospiraceae</taxon>
        <taxon>Dysosmobacter</taxon>
    </lineage>
</organism>
<evidence type="ECO:0000313" key="1">
    <source>
        <dbReference type="EMBL" id="MBU5625666.1"/>
    </source>
</evidence>
<comment type="caution">
    <text evidence="1">The sequence shown here is derived from an EMBL/GenBank/DDBJ whole genome shotgun (WGS) entry which is preliminary data.</text>
</comment>
<proteinExistence type="predicted"/>
<keyword evidence="2" id="KW-1185">Reference proteome</keyword>
<dbReference type="Proteomes" id="UP000787672">
    <property type="component" value="Unassembled WGS sequence"/>
</dbReference>
<evidence type="ECO:0000313" key="2">
    <source>
        <dbReference type="Proteomes" id="UP000787672"/>
    </source>
</evidence>